<evidence type="ECO:0000313" key="1">
    <source>
        <dbReference type="EMBL" id="ELQ39161.1"/>
    </source>
</evidence>
<accession>A0AA97NZI2</accession>
<dbReference type="Proteomes" id="UP000011086">
    <property type="component" value="Unassembled WGS sequence"/>
</dbReference>
<reference evidence="1" key="1">
    <citation type="journal article" date="2012" name="PLoS Genet.">
        <title>Comparative analysis of the genomes of two field isolates of the rice blast fungus Magnaporthe oryzae.</title>
        <authorList>
            <person name="Xue M."/>
            <person name="Yang J."/>
            <person name="Li Z."/>
            <person name="Hu S."/>
            <person name="Yao N."/>
            <person name="Dean R.A."/>
            <person name="Zhao W."/>
            <person name="Shen M."/>
            <person name="Zhang H."/>
            <person name="Li C."/>
            <person name="Liu L."/>
            <person name="Cao L."/>
            <person name="Xu X."/>
            <person name="Xing Y."/>
            <person name="Hsiang T."/>
            <person name="Zhang Z."/>
            <person name="Xu J.R."/>
            <person name="Peng Y.L."/>
        </authorList>
    </citation>
    <scope>NUCLEOTIDE SEQUENCE</scope>
    <source>
        <strain evidence="1">Y34</strain>
    </source>
</reference>
<protein>
    <submittedName>
        <fullName evidence="1">Uncharacterized protein</fullName>
    </submittedName>
</protein>
<sequence>MPRAAGKGLAVLGHTGFSLCLPGGVRRDSLYRMHVPESMYAGMTVCSGSQGIHRAELIIEARAPCELGVSDLKPGSGPGGMVV</sequence>
<organism evidence="1">
    <name type="scientific">Pyricularia oryzae (strain Y34)</name>
    <name type="common">Rice blast fungus</name>
    <name type="synonym">Magnaporthe oryzae</name>
    <dbReference type="NCBI Taxonomy" id="1143189"/>
    <lineage>
        <taxon>Eukaryota</taxon>
        <taxon>Fungi</taxon>
        <taxon>Dikarya</taxon>
        <taxon>Ascomycota</taxon>
        <taxon>Pezizomycotina</taxon>
        <taxon>Sordariomycetes</taxon>
        <taxon>Sordariomycetidae</taxon>
        <taxon>Magnaporthales</taxon>
        <taxon>Pyriculariaceae</taxon>
        <taxon>Pyricularia</taxon>
    </lineage>
</organism>
<dbReference type="AlphaFoldDB" id="A0AA97NZI2"/>
<name>A0AA97NZI2_PYRO3</name>
<dbReference type="EMBL" id="JH793994">
    <property type="protein sequence ID" value="ELQ39161.1"/>
    <property type="molecule type" value="Genomic_DNA"/>
</dbReference>
<proteinExistence type="predicted"/>
<gene>
    <name evidence="1" type="ORF">OOU_Y34scaffold00514g78</name>
</gene>